<dbReference type="AlphaFoldDB" id="T0ZDW9"/>
<proteinExistence type="predicted"/>
<keyword evidence="2" id="KW-1003">Cell membrane</keyword>
<feature type="transmembrane region" description="Helical" evidence="6">
    <location>
        <begin position="22"/>
        <end position="44"/>
    </location>
</feature>
<gene>
    <name evidence="7" type="ORF">B1A_15606</name>
</gene>
<reference evidence="7" key="1">
    <citation type="submission" date="2013-08" db="EMBL/GenBank/DDBJ databases">
        <authorList>
            <person name="Mendez C."/>
            <person name="Richter M."/>
            <person name="Ferrer M."/>
            <person name="Sanchez J."/>
        </authorList>
    </citation>
    <scope>NUCLEOTIDE SEQUENCE</scope>
</reference>
<name>T0ZDW9_9ZZZZ</name>
<evidence type="ECO:0000256" key="3">
    <source>
        <dbReference type="ARBA" id="ARBA00022692"/>
    </source>
</evidence>
<evidence type="ECO:0000313" key="7">
    <source>
        <dbReference type="EMBL" id="EQD43198.1"/>
    </source>
</evidence>
<organism evidence="7">
    <name type="scientific">mine drainage metagenome</name>
    <dbReference type="NCBI Taxonomy" id="410659"/>
    <lineage>
        <taxon>unclassified sequences</taxon>
        <taxon>metagenomes</taxon>
        <taxon>ecological metagenomes</taxon>
    </lineage>
</organism>
<accession>T0ZDW9</accession>
<feature type="non-terminal residue" evidence="7">
    <location>
        <position position="115"/>
    </location>
</feature>
<dbReference type="InterPro" id="IPR019108">
    <property type="entry name" value="Caa3_assmbl_CtaG-rel"/>
</dbReference>
<dbReference type="EMBL" id="AUZX01011450">
    <property type="protein sequence ID" value="EQD43198.1"/>
    <property type="molecule type" value="Genomic_DNA"/>
</dbReference>
<keyword evidence="3 6" id="KW-0812">Transmembrane</keyword>
<evidence type="ECO:0000256" key="6">
    <source>
        <dbReference type="SAM" id="Phobius"/>
    </source>
</evidence>
<feature type="transmembrane region" description="Helical" evidence="6">
    <location>
        <begin position="92"/>
        <end position="114"/>
    </location>
</feature>
<evidence type="ECO:0000256" key="1">
    <source>
        <dbReference type="ARBA" id="ARBA00004651"/>
    </source>
</evidence>
<comment type="subcellular location">
    <subcellularLocation>
        <location evidence="1">Cell membrane</location>
        <topology evidence="1">Multi-pass membrane protein</topology>
    </subcellularLocation>
</comment>
<evidence type="ECO:0000256" key="2">
    <source>
        <dbReference type="ARBA" id="ARBA00022475"/>
    </source>
</evidence>
<dbReference type="Pfam" id="PF09678">
    <property type="entry name" value="Caa3_CtaG"/>
    <property type="match status" value="1"/>
</dbReference>
<evidence type="ECO:0000256" key="5">
    <source>
        <dbReference type="ARBA" id="ARBA00023136"/>
    </source>
</evidence>
<comment type="caution">
    <text evidence="7">The sequence shown here is derived from an EMBL/GenBank/DDBJ whole genome shotgun (WGS) entry which is preliminary data.</text>
</comment>
<sequence length="115" mass="12898">MIEYSLGGPLSVYVMHYFPAHIAQHLLLMIVAPGLLSMSAPVTLALQTLGPRPRKALNGFLHSKILHLVTFPLIVFILYYGVMWWFFTSTAIAYAMAHMWLMDLLNLGFFASGVL</sequence>
<evidence type="ECO:0000256" key="4">
    <source>
        <dbReference type="ARBA" id="ARBA00022989"/>
    </source>
</evidence>
<protein>
    <submittedName>
        <fullName evidence="7">Uncharacterized protein</fullName>
    </submittedName>
</protein>
<dbReference type="GO" id="GO:0005886">
    <property type="term" value="C:plasma membrane"/>
    <property type="evidence" value="ECO:0007669"/>
    <property type="project" value="UniProtKB-SubCell"/>
</dbReference>
<feature type="transmembrane region" description="Helical" evidence="6">
    <location>
        <begin position="65"/>
        <end position="86"/>
    </location>
</feature>
<reference evidence="7" key="2">
    <citation type="journal article" date="2014" name="ISME J.">
        <title>Microbial stratification in low pH oxic and suboxic macroscopic growths along an acid mine drainage.</title>
        <authorList>
            <person name="Mendez-Garcia C."/>
            <person name="Mesa V."/>
            <person name="Sprenger R.R."/>
            <person name="Richter M."/>
            <person name="Diez M.S."/>
            <person name="Solano J."/>
            <person name="Bargiela R."/>
            <person name="Golyshina O.V."/>
            <person name="Manteca A."/>
            <person name="Ramos J.L."/>
            <person name="Gallego J.R."/>
            <person name="Llorente I."/>
            <person name="Martins Dos Santos V.A."/>
            <person name="Jensen O.N."/>
            <person name="Pelaez A.I."/>
            <person name="Sanchez J."/>
            <person name="Ferrer M."/>
        </authorList>
    </citation>
    <scope>NUCLEOTIDE SEQUENCE</scope>
</reference>
<keyword evidence="5 6" id="KW-0472">Membrane</keyword>
<keyword evidence="4 6" id="KW-1133">Transmembrane helix</keyword>